<dbReference type="PANTHER" id="PTHR12277">
    <property type="entry name" value="ALPHA/BETA HYDROLASE DOMAIN-CONTAINING PROTEIN"/>
    <property type="match status" value="1"/>
</dbReference>
<dbReference type="Proteomes" id="UP000006251">
    <property type="component" value="Unassembled WGS sequence"/>
</dbReference>
<evidence type="ECO:0000259" key="1">
    <source>
        <dbReference type="Pfam" id="PF12146"/>
    </source>
</evidence>
<dbReference type="PROSITE" id="PS51257">
    <property type="entry name" value="PROKAR_LIPOPROTEIN"/>
    <property type="match status" value="1"/>
</dbReference>
<accession>K6YZU6</accession>
<dbReference type="STRING" id="1121922.GCA_000428905_02172"/>
<protein>
    <recommendedName>
        <fullName evidence="1">Serine aminopeptidase S33 domain-containing protein</fullName>
    </recommendedName>
</protein>
<dbReference type="OrthoDB" id="6333756at2"/>
<keyword evidence="3" id="KW-1185">Reference proteome</keyword>
<gene>
    <name evidence="2" type="ORF">GPAL_2617</name>
</gene>
<dbReference type="InterPro" id="IPR029058">
    <property type="entry name" value="AB_hydrolase_fold"/>
</dbReference>
<reference evidence="3" key="1">
    <citation type="journal article" date="2014" name="Environ. Microbiol.">
        <title>Comparative genomics of the marine bacterial genus Glaciecola reveals the high degree of genomic diversity and genomic characteristic for cold adaptation.</title>
        <authorList>
            <person name="Qin Q.L."/>
            <person name="Xie B.B."/>
            <person name="Yu Y."/>
            <person name="Shu Y.L."/>
            <person name="Rong J.C."/>
            <person name="Zhang Y.J."/>
            <person name="Zhao D.L."/>
            <person name="Chen X.L."/>
            <person name="Zhang X.Y."/>
            <person name="Chen B."/>
            <person name="Zhou B.C."/>
            <person name="Zhang Y.Z."/>
        </authorList>
    </citation>
    <scope>NUCLEOTIDE SEQUENCE [LARGE SCALE GENOMIC DNA]</scope>
    <source>
        <strain evidence="3">ACAM 615</strain>
    </source>
</reference>
<dbReference type="Gene3D" id="3.40.50.1820">
    <property type="entry name" value="alpha/beta hydrolase"/>
    <property type="match status" value="1"/>
</dbReference>
<evidence type="ECO:0000313" key="2">
    <source>
        <dbReference type="EMBL" id="GAC29471.1"/>
    </source>
</evidence>
<comment type="caution">
    <text evidence="2">The sequence shown here is derived from an EMBL/GenBank/DDBJ whole genome shotgun (WGS) entry which is preliminary data.</text>
</comment>
<dbReference type="SUPFAM" id="SSF53474">
    <property type="entry name" value="alpha/beta-Hydrolases"/>
    <property type="match status" value="1"/>
</dbReference>
<organism evidence="2 3">
    <name type="scientific">Brumicola pallidula DSM 14239 = ACAM 615</name>
    <dbReference type="NCBI Taxonomy" id="1121922"/>
    <lineage>
        <taxon>Bacteria</taxon>
        <taxon>Pseudomonadati</taxon>
        <taxon>Pseudomonadota</taxon>
        <taxon>Gammaproteobacteria</taxon>
        <taxon>Alteromonadales</taxon>
        <taxon>Alteromonadaceae</taxon>
        <taxon>Brumicola</taxon>
    </lineage>
</organism>
<name>K6YZU6_9ALTE</name>
<dbReference type="PANTHER" id="PTHR12277:SF81">
    <property type="entry name" value="PROTEIN ABHD13"/>
    <property type="match status" value="1"/>
</dbReference>
<dbReference type="AlphaFoldDB" id="K6YZU6"/>
<dbReference type="Pfam" id="PF12146">
    <property type="entry name" value="Hydrolase_4"/>
    <property type="match status" value="1"/>
</dbReference>
<dbReference type="EMBL" id="BAEQ01000045">
    <property type="protein sequence ID" value="GAC29471.1"/>
    <property type="molecule type" value="Genomic_DNA"/>
</dbReference>
<proteinExistence type="predicted"/>
<dbReference type="InterPro" id="IPR022742">
    <property type="entry name" value="Hydrolase_4"/>
</dbReference>
<evidence type="ECO:0000313" key="3">
    <source>
        <dbReference type="Proteomes" id="UP000006251"/>
    </source>
</evidence>
<sequence>MKTITLFITLMLAGCSVTYTTESFVYQDDKPEKELNIGKIQMELVEAEISAVVNTVSLSTQDGIELRGVKLINKNALVNIVFFSANGMKISSSSKILNKFSLLPANVIWFDYRGMGISDKNDKLSVKNLQLDGLSVFDFSKNEFPKNLPVLIHGLSMGSIIASYVANNRETDALILDGAISTIPQLVENAAPTWSKLFYSINLSTELSKINNMELIKKYNKPLLLLIGENDSTTPVENSKALLDLSPSEAKVLAIIPKTEHGETMKKDKGIRAYQDFINNLVCCTSE</sequence>
<feature type="domain" description="Serine aminopeptidase S33" evidence="1">
    <location>
        <begin position="96"/>
        <end position="197"/>
    </location>
</feature>
<dbReference type="RefSeq" id="WP_006012438.1">
    <property type="nucleotide sequence ID" value="NZ_AUAV01000011.1"/>
</dbReference>